<protein>
    <recommendedName>
        <fullName evidence="2">DUF6594 domain-containing protein</fullName>
    </recommendedName>
</protein>
<proteinExistence type="predicted"/>
<feature type="transmembrane region" description="Helical" evidence="1">
    <location>
        <begin position="211"/>
        <end position="231"/>
    </location>
</feature>
<evidence type="ECO:0000313" key="4">
    <source>
        <dbReference type="Proteomes" id="UP001345013"/>
    </source>
</evidence>
<dbReference type="PANTHER" id="PTHR34502:SF5">
    <property type="entry name" value="DUF6594 DOMAIN-CONTAINING PROTEIN"/>
    <property type="match status" value="1"/>
</dbReference>
<gene>
    <name evidence="3" type="ORF">LTR24_009985</name>
</gene>
<evidence type="ECO:0000259" key="2">
    <source>
        <dbReference type="Pfam" id="PF20237"/>
    </source>
</evidence>
<name>A0ABR0JX65_9EURO</name>
<dbReference type="EMBL" id="JAVRRG010000258">
    <property type="protein sequence ID" value="KAK5075671.1"/>
    <property type="molecule type" value="Genomic_DNA"/>
</dbReference>
<keyword evidence="1" id="KW-0472">Membrane</keyword>
<feature type="domain" description="DUF6594" evidence="2">
    <location>
        <begin position="4"/>
        <end position="275"/>
    </location>
</feature>
<reference evidence="3 4" key="1">
    <citation type="submission" date="2023-08" db="EMBL/GenBank/DDBJ databases">
        <title>Black Yeasts Isolated from many extreme environments.</title>
        <authorList>
            <person name="Coleine C."/>
            <person name="Stajich J.E."/>
            <person name="Selbmann L."/>
        </authorList>
    </citation>
    <scope>NUCLEOTIDE SEQUENCE [LARGE SCALE GENOMIC DNA]</scope>
    <source>
        <strain evidence="3 4">CCFEE 5885</strain>
    </source>
</reference>
<evidence type="ECO:0000313" key="3">
    <source>
        <dbReference type="EMBL" id="KAK5075671.1"/>
    </source>
</evidence>
<feature type="transmembrane region" description="Helical" evidence="1">
    <location>
        <begin position="237"/>
        <end position="256"/>
    </location>
</feature>
<keyword evidence="1" id="KW-1133">Transmembrane helix</keyword>
<keyword evidence="4" id="KW-1185">Reference proteome</keyword>
<dbReference type="Proteomes" id="UP001345013">
    <property type="component" value="Unassembled WGS sequence"/>
</dbReference>
<dbReference type="PANTHER" id="PTHR34502">
    <property type="entry name" value="DUF6594 DOMAIN-CONTAINING PROTEIN-RELATED"/>
    <property type="match status" value="1"/>
</dbReference>
<organism evidence="3 4">
    <name type="scientific">Lithohypha guttulata</name>
    <dbReference type="NCBI Taxonomy" id="1690604"/>
    <lineage>
        <taxon>Eukaryota</taxon>
        <taxon>Fungi</taxon>
        <taxon>Dikarya</taxon>
        <taxon>Ascomycota</taxon>
        <taxon>Pezizomycotina</taxon>
        <taxon>Eurotiomycetes</taxon>
        <taxon>Chaetothyriomycetidae</taxon>
        <taxon>Chaetothyriales</taxon>
        <taxon>Trichomeriaceae</taxon>
        <taxon>Lithohypha</taxon>
    </lineage>
</organism>
<comment type="caution">
    <text evidence="3">The sequence shown here is derived from an EMBL/GenBank/DDBJ whole genome shotgun (WGS) entry which is preliminary data.</text>
</comment>
<dbReference type="Pfam" id="PF20237">
    <property type="entry name" value="DUF6594"/>
    <property type="match status" value="1"/>
</dbReference>
<keyword evidence="1" id="KW-0812">Transmembrane</keyword>
<feature type="transmembrane region" description="Helical" evidence="1">
    <location>
        <begin position="263"/>
        <end position="282"/>
    </location>
</feature>
<accession>A0ABR0JX65</accession>
<evidence type="ECO:0000256" key="1">
    <source>
        <dbReference type="SAM" id="Phobius"/>
    </source>
</evidence>
<dbReference type="InterPro" id="IPR046529">
    <property type="entry name" value="DUF6594"/>
</dbReference>
<sequence>MPAYEQLAVLTSRFPELLIIRRFDYLSARVILALQADLQHLEKELKQYIELDEKNLDLRNVLASWGEMCEAVEEGQPILQVRKMQQIQDKLKTYHETILRISQVQQLSSPSKQNRSRLWTWLSSPDGGDNFLTGIEADPWDADCPQASSISRDLSVLKAGPDRLDSWLADSFIPKWHLSVGHRFRANVAEDLGLGRLWEYDMKALHLSGNVICVLLSSLAPIVSIQTLYWIPNTLGRLIAITGFVLIFAALMMFVSECRRFEVFAATAAFAAVQVVFLQGLSGSINCS</sequence>